<protein>
    <submittedName>
        <fullName evidence="2">Nucleoside recognition family protein</fullName>
    </submittedName>
</protein>
<accession>A0A6C2D8H9</accession>
<dbReference type="InterPro" id="IPR052549">
    <property type="entry name" value="SpmB"/>
</dbReference>
<feature type="transmembrane region" description="Helical" evidence="1">
    <location>
        <begin position="95"/>
        <end position="115"/>
    </location>
</feature>
<name>A0A6C2D8H9_9RHOO</name>
<keyword evidence="1" id="KW-0812">Transmembrane</keyword>
<organism evidence="2 3">
    <name type="scientific">Zoogloea oleivorans</name>
    <dbReference type="NCBI Taxonomy" id="1552750"/>
    <lineage>
        <taxon>Bacteria</taxon>
        <taxon>Pseudomonadati</taxon>
        <taxon>Pseudomonadota</taxon>
        <taxon>Betaproteobacteria</taxon>
        <taxon>Rhodocyclales</taxon>
        <taxon>Zoogloeaceae</taxon>
        <taxon>Zoogloea</taxon>
    </lineage>
</organism>
<feature type="transmembrane region" description="Helical" evidence="1">
    <location>
        <begin position="121"/>
        <end position="143"/>
    </location>
</feature>
<proteinExistence type="predicted"/>
<evidence type="ECO:0000256" key="1">
    <source>
        <dbReference type="SAM" id="Phobius"/>
    </source>
</evidence>
<comment type="caution">
    <text evidence="2">The sequence shown here is derived from an EMBL/GenBank/DDBJ whole genome shotgun (WGS) entry which is preliminary data.</text>
</comment>
<gene>
    <name evidence="2" type="ORF">ETQ85_01430</name>
</gene>
<keyword evidence="1" id="KW-1133">Transmembrane helix</keyword>
<reference evidence="2 3" key="1">
    <citation type="submission" date="2019-01" db="EMBL/GenBank/DDBJ databases">
        <title>Zoogloea oleivorans genome sequencing and assembly.</title>
        <authorList>
            <person name="Tancsics A."/>
            <person name="Farkas M."/>
            <person name="Kriszt B."/>
            <person name="Maroti G."/>
            <person name="Horvath B."/>
        </authorList>
    </citation>
    <scope>NUCLEOTIDE SEQUENCE [LARGE SCALE GENOMIC DNA]</scope>
    <source>
        <strain evidence="2 3">Buc</strain>
    </source>
</reference>
<dbReference type="RefSeq" id="WP_148577330.1">
    <property type="nucleotide sequence ID" value="NZ_JAVEUW010000025.1"/>
</dbReference>
<evidence type="ECO:0000313" key="3">
    <source>
        <dbReference type="Proteomes" id="UP000389128"/>
    </source>
</evidence>
<dbReference type="EMBL" id="SDKK01000001">
    <property type="protein sequence ID" value="TYC62241.1"/>
    <property type="molecule type" value="Genomic_DNA"/>
</dbReference>
<keyword evidence="1" id="KW-0472">Membrane</keyword>
<feature type="transmembrane region" description="Helical" evidence="1">
    <location>
        <begin position="57"/>
        <end position="83"/>
    </location>
</feature>
<dbReference type="Proteomes" id="UP000389128">
    <property type="component" value="Unassembled WGS sequence"/>
</dbReference>
<dbReference type="PANTHER" id="PTHR35793:SF2">
    <property type="entry name" value="INNER MEMBRANE PROTEIN YJIG"/>
    <property type="match status" value="1"/>
</dbReference>
<feature type="transmembrane region" description="Helical" evidence="1">
    <location>
        <begin position="18"/>
        <end position="37"/>
    </location>
</feature>
<sequence length="313" mass="32269">MDLLIDVILRAGRSAVELSFFVLLPVMVVMLSLMRLLEARGVLDWVVARLAPALRPVGLTGLGVFAALQINFVSFAAPVATLAMMDQRGASSRHLAATLAMVMAMAQANVSMPMAAMGLHFGIVLGWSLVGGLVAAAATYYGFGRSLSAVEHTLDETLQHPVAESAKGILDVINRAGAEAFKIAVGAIPMLVLSLTVVLALRRLGALDALTTVLSPLLLAIGADPTLILPTLTKYLAGGTAMMGVMDEMLRAGTASAATLNGASAGLLIHPLDIPGVAVLISAGRRVADVWKPAALGAAIGILVRMAGHTLIG</sequence>
<feature type="transmembrane region" description="Helical" evidence="1">
    <location>
        <begin position="183"/>
        <end position="201"/>
    </location>
</feature>
<dbReference type="AlphaFoldDB" id="A0A6C2D8H9"/>
<evidence type="ECO:0000313" key="2">
    <source>
        <dbReference type="EMBL" id="TYC62241.1"/>
    </source>
</evidence>
<dbReference type="GO" id="GO:0005886">
    <property type="term" value="C:plasma membrane"/>
    <property type="evidence" value="ECO:0007669"/>
    <property type="project" value="TreeGrafter"/>
</dbReference>
<dbReference type="OrthoDB" id="1949361at2"/>
<keyword evidence="3" id="KW-1185">Reference proteome</keyword>
<dbReference type="PANTHER" id="PTHR35793">
    <property type="entry name" value="INNER MEMBRANE PROTEIN YJIG"/>
    <property type="match status" value="1"/>
</dbReference>